<comment type="caution">
    <text evidence="1">The sequence shown here is derived from an EMBL/GenBank/DDBJ whole genome shotgun (WGS) entry which is preliminary data.</text>
</comment>
<accession>A0AAV8VMH2</accession>
<dbReference type="EMBL" id="JANEYG010000052">
    <property type="protein sequence ID" value="KAJ8915571.1"/>
    <property type="molecule type" value="Genomic_DNA"/>
</dbReference>
<protein>
    <submittedName>
        <fullName evidence="1">Uncharacterized protein</fullName>
    </submittedName>
</protein>
<evidence type="ECO:0000313" key="1">
    <source>
        <dbReference type="EMBL" id="KAJ8915571.1"/>
    </source>
</evidence>
<dbReference type="AlphaFoldDB" id="A0AAV8VMH2"/>
<gene>
    <name evidence="1" type="ORF">NQ315_012456</name>
</gene>
<reference evidence="1 2" key="1">
    <citation type="journal article" date="2023" name="Insect Mol. Biol.">
        <title>Genome sequencing provides insights into the evolution of gene families encoding plant cell wall-degrading enzymes in longhorned beetles.</title>
        <authorList>
            <person name="Shin N.R."/>
            <person name="Okamura Y."/>
            <person name="Kirsch R."/>
            <person name="Pauchet Y."/>
        </authorList>
    </citation>
    <scope>NUCLEOTIDE SEQUENCE [LARGE SCALE GENOMIC DNA]</scope>
    <source>
        <strain evidence="1">EAD_L_NR</strain>
    </source>
</reference>
<evidence type="ECO:0000313" key="2">
    <source>
        <dbReference type="Proteomes" id="UP001159042"/>
    </source>
</evidence>
<dbReference type="Proteomes" id="UP001159042">
    <property type="component" value="Unassembled WGS sequence"/>
</dbReference>
<organism evidence="1 2">
    <name type="scientific">Exocentrus adspersus</name>
    <dbReference type="NCBI Taxonomy" id="1586481"/>
    <lineage>
        <taxon>Eukaryota</taxon>
        <taxon>Metazoa</taxon>
        <taxon>Ecdysozoa</taxon>
        <taxon>Arthropoda</taxon>
        <taxon>Hexapoda</taxon>
        <taxon>Insecta</taxon>
        <taxon>Pterygota</taxon>
        <taxon>Neoptera</taxon>
        <taxon>Endopterygota</taxon>
        <taxon>Coleoptera</taxon>
        <taxon>Polyphaga</taxon>
        <taxon>Cucujiformia</taxon>
        <taxon>Chrysomeloidea</taxon>
        <taxon>Cerambycidae</taxon>
        <taxon>Lamiinae</taxon>
        <taxon>Acanthocinini</taxon>
        <taxon>Exocentrus</taxon>
    </lineage>
</organism>
<sequence length="74" mass="8750">MTCEPIPLDFKLVRRFGCIPKRTKRKPPKLQKSWEGHYIIVTRLNDVVYTGSRRIPRPHRLTPYQEPHPNEGVT</sequence>
<keyword evidence="2" id="KW-1185">Reference proteome</keyword>
<name>A0AAV8VMH2_9CUCU</name>
<proteinExistence type="predicted"/>